<gene>
    <name evidence="1" type="ORF">MTR67_031149</name>
</gene>
<keyword evidence="2" id="KW-1185">Reference proteome</keyword>
<evidence type="ECO:0000313" key="2">
    <source>
        <dbReference type="Proteomes" id="UP001234989"/>
    </source>
</evidence>
<accession>A0AAF0U231</accession>
<dbReference type="Proteomes" id="UP001234989">
    <property type="component" value="Chromosome 7"/>
</dbReference>
<organism evidence="1 2">
    <name type="scientific">Solanum verrucosum</name>
    <dbReference type="NCBI Taxonomy" id="315347"/>
    <lineage>
        <taxon>Eukaryota</taxon>
        <taxon>Viridiplantae</taxon>
        <taxon>Streptophyta</taxon>
        <taxon>Embryophyta</taxon>
        <taxon>Tracheophyta</taxon>
        <taxon>Spermatophyta</taxon>
        <taxon>Magnoliopsida</taxon>
        <taxon>eudicotyledons</taxon>
        <taxon>Gunneridae</taxon>
        <taxon>Pentapetalae</taxon>
        <taxon>asterids</taxon>
        <taxon>lamiids</taxon>
        <taxon>Solanales</taxon>
        <taxon>Solanaceae</taxon>
        <taxon>Solanoideae</taxon>
        <taxon>Solaneae</taxon>
        <taxon>Solanum</taxon>
    </lineage>
</organism>
<dbReference type="EMBL" id="CP133618">
    <property type="protein sequence ID" value="WMV37764.1"/>
    <property type="molecule type" value="Genomic_DNA"/>
</dbReference>
<proteinExistence type="predicted"/>
<evidence type="ECO:0000313" key="1">
    <source>
        <dbReference type="EMBL" id="WMV37764.1"/>
    </source>
</evidence>
<protein>
    <recommendedName>
        <fullName evidence="3">Gag-pol polyprotein</fullName>
    </recommendedName>
</protein>
<dbReference type="AlphaFoldDB" id="A0AAF0U231"/>
<name>A0AAF0U231_SOLVR</name>
<evidence type="ECO:0008006" key="3">
    <source>
        <dbReference type="Google" id="ProtNLM"/>
    </source>
</evidence>
<reference evidence="1" key="1">
    <citation type="submission" date="2023-08" db="EMBL/GenBank/DDBJ databases">
        <title>A de novo genome assembly of Solanum verrucosum Schlechtendal, a Mexican diploid species geographically isolated from the other diploid A-genome species in potato relatives.</title>
        <authorList>
            <person name="Hosaka K."/>
        </authorList>
    </citation>
    <scope>NUCLEOTIDE SEQUENCE</scope>
    <source>
        <tissue evidence="1">Young leaves</tissue>
    </source>
</reference>
<sequence length="285" mass="32588">MAQAMKAQDNRVDNALMIPNVGTTAARIRNFIRLNPPEFHGSMVDEDPEEFIDELFKIEVTVFEFINLRQGNISVKKYALKLTDELTKYAPIMVADSRSRMRATLYFVTSYVAMIFDIGPEILSNPFHVSTRGYKFLNPCLESITIVNEFLDVFPNDLHGVPPKREIEFGIEKDHVEHLRIVFQILKGRELCVFQSQDFEICFHEKDLNLCQIRLLELLKDYDMSVIYHPSHTNVVADVLSQLSIGSVAHVEDDKKKLVHDVHRLVGLCVRLVDSNDCGVVVHNG</sequence>